<proteinExistence type="predicted"/>
<gene>
    <name evidence="1" type="ORF">HX798_17385</name>
</gene>
<dbReference type="Gene3D" id="2.60.120.380">
    <property type="match status" value="1"/>
</dbReference>
<sequence length="130" mass="13819">MRSQALTSGVFFYTRQAESCSKVPVSFVKRAHSAQANGILKGYDVVEYTLAAKSGQRMTVQITGNSNANVNVFATGDQPGQSSALGSGGNGSDWTGALPASGKHKVQVFQMRASARRGEAVPYKISFRID</sequence>
<accession>A0A7Y7ZCV2</accession>
<dbReference type="EMBL" id="JACARV010000050">
    <property type="protein sequence ID" value="NWC82047.1"/>
    <property type="molecule type" value="Genomic_DNA"/>
</dbReference>
<protein>
    <submittedName>
        <fullName evidence="1">G-type lysozyme inhibitor</fullName>
    </submittedName>
</protein>
<comment type="caution">
    <text evidence="1">The sequence shown here is derived from an EMBL/GenBank/DDBJ whole genome shotgun (WGS) entry which is preliminary data.</text>
</comment>
<reference evidence="1 2" key="1">
    <citation type="submission" date="2020-04" db="EMBL/GenBank/DDBJ databases">
        <title>Molecular characterization of pseudomonads from Agaricus bisporus reveal novel blotch 2 pathogens in Western Europe.</title>
        <authorList>
            <person name="Taparia T."/>
            <person name="Krijger M."/>
            <person name="Haynes E."/>
            <person name="Elpinstone J.G."/>
            <person name="Noble R."/>
            <person name="Van Der Wolf J."/>
        </authorList>
    </citation>
    <scope>NUCLEOTIDE SEQUENCE [LARGE SCALE GENOMIC DNA]</scope>
    <source>
        <strain evidence="1 2">P7765</strain>
    </source>
</reference>
<evidence type="ECO:0000313" key="1">
    <source>
        <dbReference type="EMBL" id="NWC82047.1"/>
    </source>
</evidence>
<dbReference type="Proteomes" id="UP000542695">
    <property type="component" value="Unassembled WGS sequence"/>
</dbReference>
<organism evidence="1 2">
    <name type="scientific">Pseudomonas putida</name>
    <name type="common">Arthrobacter siderocapsulatus</name>
    <dbReference type="NCBI Taxonomy" id="303"/>
    <lineage>
        <taxon>Bacteria</taxon>
        <taxon>Pseudomonadati</taxon>
        <taxon>Pseudomonadota</taxon>
        <taxon>Gammaproteobacteria</taxon>
        <taxon>Pseudomonadales</taxon>
        <taxon>Pseudomonadaceae</taxon>
        <taxon>Pseudomonas</taxon>
    </lineage>
</organism>
<name>A0A7Y7ZCV2_PSEPU</name>
<evidence type="ECO:0000313" key="2">
    <source>
        <dbReference type="Proteomes" id="UP000542695"/>
    </source>
</evidence>
<dbReference type="AlphaFoldDB" id="A0A7Y7ZCV2"/>